<dbReference type="RefSeq" id="WP_281780884.1">
    <property type="nucleotide sequence ID" value="NZ_AP027041.1"/>
</dbReference>
<proteinExistence type="predicted"/>
<sequence length="169" mass="18820">MNADFPRIVDYAPRWREDFARLNVEWLERWFTVEPIDRAVLGDPETHILQPGGRVLFAIDEHEHAIGTVALKRESDGVYELTKMAVAPEARGAGVGRALMRGALDAFRTMGGRELFLESSSKLGPALALYESDGFRHHPAPRPGSHYARADVYMVWEPPVAAPLRGTQG</sequence>
<keyword evidence="4" id="KW-1185">Reference proteome</keyword>
<evidence type="ECO:0000313" key="4">
    <source>
        <dbReference type="Proteomes" id="UP001317822"/>
    </source>
</evidence>
<dbReference type="Gene3D" id="3.40.630.30">
    <property type="match status" value="1"/>
</dbReference>
<dbReference type="PANTHER" id="PTHR13947:SF37">
    <property type="entry name" value="LD18367P"/>
    <property type="match status" value="1"/>
</dbReference>
<dbReference type="Pfam" id="PF00583">
    <property type="entry name" value="Acetyltransf_1"/>
    <property type="match status" value="1"/>
</dbReference>
<dbReference type="InterPro" id="IPR016181">
    <property type="entry name" value="Acyl_CoA_acyltransferase"/>
</dbReference>
<keyword evidence="1" id="KW-0808">Transferase</keyword>
<dbReference type="CDD" id="cd04301">
    <property type="entry name" value="NAT_SF"/>
    <property type="match status" value="1"/>
</dbReference>
<dbReference type="InterPro" id="IPR000182">
    <property type="entry name" value="GNAT_dom"/>
</dbReference>
<dbReference type="InterPro" id="IPR050769">
    <property type="entry name" value="NAT_camello-type"/>
</dbReference>
<name>A0ABM8D9Y0_9GAMM</name>
<evidence type="ECO:0000313" key="3">
    <source>
        <dbReference type="EMBL" id="BDU15377.1"/>
    </source>
</evidence>
<accession>A0ABM8D9Y0</accession>
<evidence type="ECO:0000259" key="2">
    <source>
        <dbReference type="PROSITE" id="PS51186"/>
    </source>
</evidence>
<dbReference type="Proteomes" id="UP001317822">
    <property type="component" value="Chromosome"/>
</dbReference>
<dbReference type="SUPFAM" id="SSF55729">
    <property type="entry name" value="Acyl-CoA N-acyltransferases (Nat)"/>
    <property type="match status" value="1"/>
</dbReference>
<evidence type="ECO:0000256" key="1">
    <source>
        <dbReference type="ARBA" id="ARBA00022679"/>
    </source>
</evidence>
<feature type="domain" description="N-acetyltransferase" evidence="2">
    <location>
        <begin position="6"/>
        <end position="159"/>
    </location>
</feature>
<gene>
    <name evidence="3" type="ORF">LA521A_05780</name>
</gene>
<dbReference type="EMBL" id="AP027041">
    <property type="protein sequence ID" value="BDU15377.1"/>
    <property type="molecule type" value="Genomic_DNA"/>
</dbReference>
<reference evidence="3 4" key="1">
    <citation type="journal article" date="2023" name="Int. J. Syst. Evol. Microbiol.">
        <title>Physiological and genomic analyses of cobalamin (vitamin B12)-auxotrophy of Lysobacter auxotrophicus sp. nov., a methionine-auxotrophic chitinolytic bacterium isolated from chitin-treated soil.</title>
        <authorList>
            <person name="Saito A."/>
            <person name="Dohra H."/>
            <person name="Hamada M."/>
            <person name="Moriuchi R."/>
            <person name="Kotsuchibashi Y."/>
            <person name="Mori K."/>
        </authorList>
    </citation>
    <scope>NUCLEOTIDE SEQUENCE [LARGE SCALE GENOMIC DNA]</scope>
    <source>
        <strain evidence="3 4">5-21a</strain>
    </source>
</reference>
<dbReference type="PANTHER" id="PTHR13947">
    <property type="entry name" value="GNAT FAMILY N-ACETYLTRANSFERASE"/>
    <property type="match status" value="1"/>
</dbReference>
<dbReference type="PROSITE" id="PS51186">
    <property type="entry name" value="GNAT"/>
    <property type="match status" value="1"/>
</dbReference>
<protein>
    <submittedName>
        <fullName evidence="3">GNAT family N-acetyltransferase</fullName>
    </submittedName>
</protein>
<organism evidence="3 4">
    <name type="scientific">Lysobacter auxotrophicus</name>
    <dbReference type="NCBI Taxonomy" id="2992573"/>
    <lineage>
        <taxon>Bacteria</taxon>
        <taxon>Pseudomonadati</taxon>
        <taxon>Pseudomonadota</taxon>
        <taxon>Gammaproteobacteria</taxon>
        <taxon>Lysobacterales</taxon>
        <taxon>Lysobacteraceae</taxon>
        <taxon>Lysobacter</taxon>
    </lineage>
</organism>